<evidence type="ECO:0000313" key="11">
    <source>
        <dbReference type="EMBL" id="WFC96510.1"/>
    </source>
</evidence>
<dbReference type="GO" id="GO:0019805">
    <property type="term" value="P:quinolinate biosynthetic process"/>
    <property type="evidence" value="ECO:0007669"/>
    <property type="project" value="UniProtKB-UniRule"/>
</dbReference>
<dbReference type="PANTHER" id="PTHR46028:SF2">
    <property type="entry name" value="KYNURENINE 3-MONOOXYGENASE"/>
    <property type="match status" value="1"/>
</dbReference>
<dbReference type="Proteomes" id="UP001216638">
    <property type="component" value="Chromosome 4"/>
</dbReference>
<keyword evidence="5 9" id="KW-0521">NADP</keyword>
<feature type="domain" description="FAD-binding" evidence="10">
    <location>
        <begin position="5"/>
        <end position="360"/>
    </location>
</feature>
<organism evidence="11 12">
    <name type="scientific">Malassezia brasiliensis</name>
    <dbReference type="NCBI Taxonomy" id="1821822"/>
    <lineage>
        <taxon>Eukaryota</taxon>
        <taxon>Fungi</taxon>
        <taxon>Dikarya</taxon>
        <taxon>Basidiomycota</taxon>
        <taxon>Ustilaginomycotina</taxon>
        <taxon>Malasseziomycetes</taxon>
        <taxon>Malasseziales</taxon>
        <taxon>Malasseziaceae</taxon>
        <taxon>Malassezia</taxon>
    </lineage>
</organism>
<dbReference type="PRINTS" id="PR00420">
    <property type="entry name" value="RNGMNOXGNASE"/>
</dbReference>
<evidence type="ECO:0000256" key="8">
    <source>
        <dbReference type="ARBA" id="ARBA00047818"/>
    </source>
</evidence>
<dbReference type="InterPro" id="IPR036188">
    <property type="entry name" value="FAD/NAD-bd_sf"/>
</dbReference>
<evidence type="ECO:0000256" key="5">
    <source>
        <dbReference type="ARBA" id="ARBA00022857"/>
    </source>
</evidence>
<dbReference type="Pfam" id="PF01494">
    <property type="entry name" value="FAD_binding_3"/>
    <property type="match status" value="1"/>
</dbReference>
<comment type="similarity">
    <text evidence="9">Belongs to the aromatic-ring hydroxylase family. KMO subfamily.</text>
</comment>
<comment type="function">
    <text evidence="9">Catalyzes the hydroxylation of L-kynurenine (L-Kyn) to form 3-hydroxy-L-kynurenine (L-3OHKyn). Required for synthesis of quinolinic acid.</text>
</comment>
<keyword evidence="3 9" id="KW-0662">Pyridine nucleotide biosynthesis</keyword>
<keyword evidence="9" id="KW-1000">Mitochondrion outer membrane</keyword>
<comment type="catalytic activity">
    <reaction evidence="8 9">
        <text>L-kynurenine + NADPH + O2 + H(+) = 3-hydroxy-L-kynurenine + NADP(+) + H2O</text>
        <dbReference type="Rhea" id="RHEA:20545"/>
        <dbReference type="ChEBI" id="CHEBI:15377"/>
        <dbReference type="ChEBI" id="CHEBI:15378"/>
        <dbReference type="ChEBI" id="CHEBI:15379"/>
        <dbReference type="ChEBI" id="CHEBI:57783"/>
        <dbReference type="ChEBI" id="CHEBI:57959"/>
        <dbReference type="ChEBI" id="CHEBI:58125"/>
        <dbReference type="ChEBI" id="CHEBI:58349"/>
        <dbReference type="EC" id="1.14.13.9"/>
    </reaction>
</comment>
<reference evidence="11" key="1">
    <citation type="submission" date="2023-03" db="EMBL/GenBank/DDBJ databases">
        <title>Mating type loci evolution in Malassezia.</title>
        <authorList>
            <person name="Coelho M.A."/>
        </authorList>
    </citation>
    <scope>NUCLEOTIDE SEQUENCE</scope>
    <source>
        <strain evidence="11">CBS 14135</strain>
    </source>
</reference>
<dbReference type="EC" id="1.14.13.9" evidence="9"/>
<proteinExistence type="inferred from homology"/>
<keyword evidence="2 9" id="KW-0285">Flavoprotein</keyword>
<evidence type="ECO:0000256" key="7">
    <source>
        <dbReference type="ARBA" id="ARBA00023033"/>
    </source>
</evidence>
<dbReference type="GO" id="GO:0071949">
    <property type="term" value="F:FAD binding"/>
    <property type="evidence" value="ECO:0007669"/>
    <property type="project" value="InterPro"/>
</dbReference>
<dbReference type="EMBL" id="CP119954">
    <property type="protein sequence ID" value="WFC96510.1"/>
    <property type="molecule type" value="Genomic_DNA"/>
</dbReference>
<evidence type="ECO:0000256" key="1">
    <source>
        <dbReference type="ARBA" id="ARBA00001974"/>
    </source>
</evidence>
<dbReference type="AlphaFoldDB" id="A0AAF0IQU9"/>
<dbReference type="GO" id="GO:0043420">
    <property type="term" value="P:anthranilate metabolic process"/>
    <property type="evidence" value="ECO:0007669"/>
    <property type="project" value="UniProtKB-UniRule"/>
</dbReference>
<dbReference type="SUPFAM" id="SSF51905">
    <property type="entry name" value="FAD/NAD(P)-binding domain"/>
    <property type="match status" value="1"/>
</dbReference>
<keyword evidence="7 9" id="KW-0503">Monooxygenase</keyword>
<keyword evidence="9" id="KW-0496">Mitochondrion</keyword>
<name>A0AAF0IQU9_9BASI</name>
<comment type="cofactor">
    <cofactor evidence="1 9">
        <name>FAD</name>
        <dbReference type="ChEBI" id="CHEBI:57692"/>
    </cofactor>
</comment>
<comment type="subcellular location">
    <subcellularLocation>
        <location evidence="9">Mitochondrion outer membrane</location>
    </subcellularLocation>
</comment>
<dbReference type="GO" id="GO:0004502">
    <property type="term" value="F:kynurenine 3-monooxygenase activity"/>
    <property type="evidence" value="ECO:0007669"/>
    <property type="project" value="UniProtKB-UniRule"/>
</dbReference>
<dbReference type="PANTHER" id="PTHR46028">
    <property type="entry name" value="KYNURENINE 3-MONOOXYGENASE"/>
    <property type="match status" value="1"/>
</dbReference>
<dbReference type="GO" id="GO:0006569">
    <property type="term" value="P:L-tryptophan catabolic process"/>
    <property type="evidence" value="ECO:0007669"/>
    <property type="project" value="UniProtKB-UniRule"/>
</dbReference>
<evidence type="ECO:0000256" key="2">
    <source>
        <dbReference type="ARBA" id="ARBA00022630"/>
    </source>
</evidence>
<evidence type="ECO:0000259" key="10">
    <source>
        <dbReference type="Pfam" id="PF01494"/>
    </source>
</evidence>
<evidence type="ECO:0000313" key="12">
    <source>
        <dbReference type="Proteomes" id="UP001216638"/>
    </source>
</evidence>
<keyword evidence="4 9" id="KW-0274">FAD</keyword>
<gene>
    <name evidence="9 11" type="primary">BNA4</name>
    <name evidence="11" type="ORF">MBRA1_003171</name>
</gene>
<dbReference type="InterPro" id="IPR027545">
    <property type="entry name" value="Kynurenine_monooxygenase"/>
</dbReference>
<accession>A0AAF0IQU9</accession>
<keyword evidence="12" id="KW-1185">Reference proteome</keyword>
<evidence type="ECO:0000256" key="9">
    <source>
        <dbReference type="HAMAP-Rule" id="MF_03018"/>
    </source>
</evidence>
<dbReference type="InterPro" id="IPR002938">
    <property type="entry name" value="FAD-bd"/>
</dbReference>
<dbReference type="Gene3D" id="3.50.50.60">
    <property type="entry name" value="FAD/NAD(P)-binding domain"/>
    <property type="match status" value="1"/>
</dbReference>
<dbReference type="GO" id="GO:0005741">
    <property type="term" value="C:mitochondrial outer membrane"/>
    <property type="evidence" value="ECO:0007669"/>
    <property type="project" value="UniProtKB-SubCell"/>
</dbReference>
<dbReference type="GO" id="GO:0070189">
    <property type="term" value="P:kynurenine metabolic process"/>
    <property type="evidence" value="ECO:0007669"/>
    <property type="project" value="TreeGrafter"/>
</dbReference>
<comment type="pathway">
    <text evidence="9">Cofactor biosynthesis; NAD(+) biosynthesis; quinolinate from L-kynurenine: step 1/3.</text>
</comment>
<evidence type="ECO:0000256" key="3">
    <source>
        <dbReference type="ARBA" id="ARBA00022642"/>
    </source>
</evidence>
<keyword evidence="9" id="KW-0472">Membrane</keyword>
<keyword evidence="6 9" id="KW-0560">Oxidoreductase</keyword>
<sequence length="477" mass="52812">MAPNTVAVVGAGPVGCLTAIGFAERGYDVALYESQPESSFTKQPTSSQRSINLAVSVRGITALRAVGGAGDDEHRSIADQVLSEAVPMSARMIHVHDADGHVRLDRQPYSTKGECIYSFERAKLNWMLLQQAAEHPRVHLYFQHTLVHVHRARDNDEVQLVFRVPDRMEPARANYGLVAACDGVHSAVRTKIAPLARINTVQEYIDSGYVELRVPPGKSDTLSPAWQLSVSCLHIWPRHDYMLIALPNVDGSFTSTLFAPFRVFAEHCRDRASALAFFRDNFPDALAVMDADELVEHLTSRMPSSLGSVQCTPMHAGSSVVLLGDAAHGMVPFYGQGLNCGLEDVRVFFEELDAALATHGKLPDAQGVALRNYTAHRTADVRAIQLLAQENYTEMRSKVVRRDYQLRKWLDGVLTRTLPSGAWKSLYEMVTFSNMGYATARCNELRQQRILRDTLSAVGLTLLWGASWAVYRACRSA</sequence>
<dbReference type="HAMAP" id="MF_01971">
    <property type="entry name" value="Kynurenine_monooxygenase"/>
    <property type="match status" value="1"/>
</dbReference>
<evidence type="ECO:0000256" key="6">
    <source>
        <dbReference type="ARBA" id="ARBA00023002"/>
    </source>
</evidence>
<protein>
    <recommendedName>
        <fullName evidence="9">Kynurenine 3-monooxygenase</fullName>
        <ecNumber evidence="9">1.14.13.9</ecNumber>
    </recommendedName>
    <alternativeName>
        <fullName evidence="9">Biosynthesis of nicotinic acid protein 4</fullName>
    </alternativeName>
    <alternativeName>
        <fullName evidence="9">Kynurenine 3-hydroxylase</fullName>
    </alternativeName>
</protein>
<dbReference type="GO" id="GO:0034354">
    <property type="term" value="P:'de novo' NAD+ biosynthetic process from L-tryptophan"/>
    <property type="evidence" value="ECO:0007669"/>
    <property type="project" value="UniProtKB-UniRule"/>
</dbReference>
<evidence type="ECO:0000256" key="4">
    <source>
        <dbReference type="ARBA" id="ARBA00022827"/>
    </source>
</evidence>